<dbReference type="EMBL" id="VFRP01000001">
    <property type="protein sequence ID" value="TPE53874.1"/>
    <property type="molecule type" value="Genomic_DNA"/>
</dbReference>
<feature type="region of interest" description="Disordered" evidence="1">
    <location>
        <begin position="65"/>
        <end position="93"/>
    </location>
</feature>
<evidence type="ECO:0000313" key="4">
    <source>
        <dbReference type="Proteomes" id="UP000319255"/>
    </source>
</evidence>
<feature type="compositionally biased region" description="Acidic residues" evidence="1">
    <location>
        <begin position="154"/>
        <end position="165"/>
    </location>
</feature>
<feature type="transmembrane region" description="Helical" evidence="2">
    <location>
        <begin position="14"/>
        <end position="32"/>
    </location>
</feature>
<dbReference type="AlphaFoldDB" id="A0A501WZI9"/>
<dbReference type="OrthoDB" id="9807941at2"/>
<keyword evidence="4" id="KW-1185">Reference proteome</keyword>
<dbReference type="RefSeq" id="WP_140452453.1">
    <property type="nucleotide sequence ID" value="NZ_VFRP01000001.1"/>
</dbReference>
<feature type="compositionally biased region" description="Low complexity" evidence="1">
    <location>
        <begin position="65"/>
        <end position="78"/>
    </location>
</feature>
<keyword evidence="2" id="KW-0472">Membrane</keyword>
<protein>
    <recommendedName>
        <fullName evidence="5">NADH:ubiquinone oxidoreductase</fullName>
    </recommendedName>
</protein>
<dbReference type="Gene3D" id="1.10.150.20">
    <property type="entry name" value="5' to 3' exonuclease, C-terminal subdomain"/>
    <property type="match status" value="1"/>
</dbReference>
<feature type="region of interest" description="Disordered" evidence="1">
    <location>
        <begin position="154"/>
        <end position="191"/>
    </location>
</feature>
<reference evidence="3 4" key="1">
    <citation type="submission" date="2019-06" db="EMBL/GenBank/DDBJ databases">
        <title>A novel bacterium of genus Amaricoccus, isolated from marine sediment.</title>
        <authorList>
            <person name="Huang H."/>
            <person name="Mo K."/>
            <person name="Hu Y."/>
        </authorList>
    </citation>
    <scope>NUCLEOTIDE SEQUENCE [LARGE SCALE GENOMIC DNA]</scope>
    <source>
        <strain evidence="3 4">HB172011</strain>
    </source>
</reference>
<evidence type="ECO:0000313" key="3">
    <source>
        <dbReference type="EMBL" id="TPE53874.1"/>
    </source>
</evidence>
<organism evidence="3 4">
    <name type="scientific">Amaricoccus solimangrovi</name>
    <dbReference type="NCBI Taxonomy" id="2589815"/>
    <lineage>
        <taxon>Bacteria</taxon>
        <taxon>Pseudomonadati</taxon>
        <taxon>Pseudomonadota</taxon>
        <taxon>Alphaproteobacteria</taxon>
        <taxon>Rhodobacterales</taxon>
        <taxon>Paracoccaceae</taxon>
        <taxon>Amaricoccus</taxon>
    </lineage>
</organism>
<sequence>MSEKDFRKDFPGPAFWLAAGVGSAMLASQLALRVMRAMHQASAPSRVMMKGPFGAAGWMFGAPEEAPKPAAEAPGKAPSRARADVSDAEVVERTRDVVPTPAEVVADAAAVMEPLVEATRETLDIVSETLGSVTPEAPTGGIVAGEPAALAEALEPETPEPETLEPEAPVAEAPAPEAAPEAEAAPVHPERPTALAAPEGAADDLKKIKGVGPKLEGVLNGLGYFHFAQIAAWGPEELRAVDESLGGFSGRATRDDWIAQARLLGSDAGDGAGD</sequence>
<comment type="caution">
    <text evidence="3">The sequence shown here is derived from an EMBL/GenBank/DDBJ whole genome shotgun (WGS) entry which is preliminary data.</text>
</comment>
<accession>A0A501WZI9</accession>
<gene>
    <name evidence="3" type="ORF">FJM51_02165</name>
</gene>
<feature type="compositionally biased region" description="Low complexity" evidence="1">
    <location>
        <begin position="166"/>
        <end position="187"/>
    </location>
</feature>
<proteinExistence type="predicted"/>
<dbReference type="Proteomes" id="UP000319255">
    <property type="component" value="Unassembled WGS sequence"/>
</dbReference>
<keyword evidence="2" id="KW-0812">Transmembrane</keyword>
<evidence type="ECO:0008006" key="5">
    <source>
        <dbReference type="Google" id="ProtNLM"/>
    </source>
</evidence>
<evidence type="ECO:0000256" key="1">
    <source>
        <dbReference type="SAM" id="MobiDB-lite"/>
    </source>
</evidence>
<feature type="compositionally biased region" description="Basic and acidic residues" evidence="1">
    <location>
        <begin position="81"/>
        <end position="93"/>
    </location>
</feature>
<evidence type="ECO:0000256" key="2">
    <source>
        <dbReference type="SAM" id="Phobius"/>
    </source>
</evidence>
<name>A0A501WZI9_9RHOB</name>
<keyword evidence="2" id="KW-1133">Transmembrane helix</keyword>